<dbReference type="AlphaFoldDB" id="A0AAE0SA12"/>
<dbReference type="EMBL" id="JAEAOA010000745">
    <property type="protein sequence ID" value="KAK3588081.1"/>
    <property type="molecule type" value="Genomic_DNA"/>
</dbReference>
<evidence type="ECO:0000313" key="2">
    <source>
        <dbReference type="EMBL" id="KAK3588081.1"/>
    </source>
</evidence>
<proteinExistence type="predicted"/>
<reference evidence="2" key="2">
    <citation type="journal article" date="2021" name="Genome Biol. Evol.">
        <title>Developing a high-quality reference genome for a parasitic bivalve with doubly uniparental inheritance (Bivalvia: Unionida).</title>
        <authorList>
            <person name="Smith C.H."/>
        </authorList>
    </citation>
    <scope>NUCLEOTIDE SEQUENCE</scope>
    <source>
        <strain evidence="2">CHS0354</strain>
        <tissue evidence="2">Mantle</tissue>
    </source>
</reference>
<comment type="caution">
    <text evidence="2">The sequence shown here is derived from an EMBL/GenBank/DDBJ whole genome shotgun (WGS) entry which is preliminary data.</text>
</comment>
<keyword evidence="3" id="KW-1185">Reference proteome</keyword>
<feature type="transmembrane region" description="Helical" evidence="1">
    <location>
        <begin position="80"/>
        <end position="97"/>
    </location>
</feature>
<keyword evidence="1" id="KW-1133">Transmembrane helix</keyword>
<sequence>MHCYPCHTAELECFVFVYALLSMSYCRVGMLCICVCTVIHVILQSWKALYLCMQCYPCHTAELECFVFCMHCYPCHTAELECFVFVYALLSMSYMLLGI</sequence>
<protein>
    <submittedName>
        <fullName evidence="2">Uncharacterized protein</fullName>
    </submittedName>
</protein>
<dbReference type="Proteomes" id="UP001195483">
    <property type="component" value="Unassembled WGS sequence"/>
</dbReference>
<keyword evidence="1" id="KW-0812">Transmembrane</keyword>
<evidence type="ECO:0000313" key="3">
    <source>
        <dbReference type="Proteomes" id="UP001195483"/>
    </source>
</evidence>
<feature type="transmembrane region" description="Helical" evidence="1">
    <location>
        <begin position="15"/>
        <end position="43"/>
    </location>
</feature>
<name>A0AAE0SA12_9BIVA</name>
<reference evidence="2" key="3">
    <citation type="submission" date="2023-05" db="EMBL/GenBank/DDBJ databases">
        <authorList>
            <person name="Smith C.H."/>
        </authorList>
    </citation>
    <scope>NUCLEOTIDE SEQUENCE</scope>
    <source>
        <strain evidence="2">CHS0354</strain>
        <tissue evidence="2">Mantle</tissue>
    </source>
</reference>
<gene>
    <name evidence="2" type="ORF">CHS0354_012134</name>
</gene>
<accession>A0AAE0SA12</accession>
<reference evidence="2" key="1">
    <citation type="journal article" date="2021" name="Genome Biol. Evol.">
        <title>A High-Quality Reference Genome for a Parasitic Bivalve with Doubly Uniparental Inheritance (Bivalvia: Unionida).</title>
        <authorList>
            <person name="Smith C.H."/>
        </authorList>
    </citation>
    <scope>NUCLEOTIDE SEQUENCE</scope>
    <source>
        <strain evidence="2">CHS0354</strain>
    </source>
</reference>
<evidence type="ECO:0000256" key="1">
    <source>
        <dbReference type="SAM" id="Phobius"/>
    </source>
</evidence>
<keyword evidence="1" id="KW-0472">Membrane</keyword>
<organism evidence="2 3">
    <name type="scientific">Potamilus streckersoni</name>
    <dbReference type="NCBI Taxonomy" id="2493646"/>
    <lineage>
        <taxon>Eukaryota</taxon>
        <taxon>Metazoa</taxon>
        <taxon>Spiralia</taxon>
        <taxon>Lophotrochozoa</taxon>
        <taxon>Mollusca</taxon>
        <taxon>Bivalvia</taxon>
        <taxon>Autobranchia</taxon>
        <taxon>Heteroconchia</taxon>
        <taxon>Palaeoheterodonta</taxon>
        <taxon>Unionida</taxon>
        <taxon>Unionoidea</taxon>
        <taxon>Unionidae</taxon>
        <taxon>Ambleminae</taxon>
        <taxon>Lampsilini</taxon>
        <taxon>Potamilus</taxon>
    </lineage>
</organism>